<protein>
    <submittedName>
        <fullName evidence="3">CRISPR-associated RAMP protein, Cmr4 family</fullName>
    </submittedName>
</protein>
<dbReference type="STRING" id="453591.Igni_0327"/>
<proteinExistence type="predicted"/>
<dbReference type="HOGENOM" id="CLU_047795_0_0_2"/>
<dbReference type="AlphaFoldDB" id="A8A9A8"/>
<keyword evidence="1" id="KW-0051">Antiviral defense</keyword>
<organism evidence="3 4">
    <name type="scientific">Ignicoccus hospitalis (strain KIN4/I / DSM 18386 / JCM 14125)</name>
    <dbReference type="NCBI Taxonomy" id="453591"/>
    <lineage>
        <taxon>Archaea</taxon>
        <taxon>Thermoproteota</taxon>
        <taxon>Thermoprotei</taxon>
        <taxon>Desulfurococcales</taxon>
        <taxon>Desulfurococcaceae</taxon>
        <taxon>Ignicoccus</taxon>
    </lineage>
</organism>
<dbReference type="RefSeq" id="WP_011998362.1">
    <property type="nucleotide sequence ID" value="NC_009776.1"/>
</dbReference>
<dbReference type="PANTHER" id="PTHR36700">
    <property type="entry name" value="CRISPR SYSTEM CMR SUBUNIT CMR4"/>
    <property type="match status" value="1"/>
</dbReference>
<dbReference type="Proteomes" id="UP000000262">
    <property type="component" value="Chromosome"/>
</dbReference>
<dbReference type="GeneID" id="5562173"/>
<feature type="domain" description="CRISPR type III-associated protein" evidence="2">
    <location>
        <begin position="11"/>
        <end position="274"/>
    </location>
</feature>
<reference evidence="3 4" key="1">
    <citation type="journal article" date="2008" name="Genome Biol.">
        <title>A genomic analysis of the archaeal system Ignicoccus hospitalis-Nanoarchaeum equitans.</title>
        <authorList>
            <person name="Podar M."/>
            <person name="Anderson I."/>
            <person name="Makarova K.S."/>
            <person name="Elkins J.G."/>
            <person name="Ivanova N."/>
            <person name="Wall M.A."/>
            <person name="Lykidis A."/>
            <person name="Mavromatis K."/>
            <person name="Sun H."/>
            <person name="Hudson M.E."/>
            <person name="Chen W."/>
            <person name="Deciu C."/>
            <person name="Hutchison D."/>
            <person name="Eads J.R."/>
            <person name="Anderson A."/>
            <person name="Fernandes F."/>
            <person name="Szeto E."/>
            <person name="Lapidus A."/>
            <person name="Kyrpides N.C."/>
            <person name="Saier M.H.Jr."/>
            <person name="Richardson P.M."/>
            <person name="Rachel R."/>
            <person name="Huber H."/>
            <person name="Eisen J.A."/>
            <person name="Koonin E.V."/>
            <person name="Keller M."/>
            <person name="Stetter K.O."/>
        </authorList>
    </citation>
    <scope>NUCLEOTIDE SEQUENCE [LARGE SCALE GENOMIC DNA]</scope>
    <source>
        <strain evidence="4">KIN4/I / DSM 18386 / JCM 14125</strain>
    </source>
</reference>
<dbReference type="eggNOG" id="arCOG02657">
    <property type="taxonomic scope" value="Archaea"/>
</dbReference>
<dbReference type="InterPro" id="IPR005537">
    <property type="entry name" value="RAMP_III_fam"/>
</dbReference>
<evidence type="ECO:0000256" key="1">
    <source>
        <dbReference type="ARBA" id="ARBA00023118"/>
    </source>
</evidence>
<dbReference type="EMBL" id="CP000816">
    <property type="protein sequence ID" value="ABU81510.1"/>
    <property type="molecule type" value="Genomic_DNA"/>
</dbReference>
<dbReference type="KEGG" id="iho:Igni_0327"/>
<sequence length="278" mass="30675">MKKDVVPALMSAVTHVHVGWGRGQADVDQPIIKDPMGIPFIPGSSVKGALKTKFLIEGGCTSSSNGGEGYCEKCAEVCCLFGGEMGGEGASRVVVADFYPLLIPVPSLDYGYVYVTSDSLLQYAESLGIKVIKGEGEGEEIFVGTQKVSVNAVHLDERVARLHPFLKRFLRSDSDKYVRVYKVDDDHLSRLVDAALVRLTRVKVARGTKTVERGKLWTEEYLPHGTVLAGAFVYRPWRNVYCERCERCEEIWERLKDVLLTIGGKETIGKGLVKITAF</sequence>
<dbReference type="NCBIfam" id="TIGR02580">
    <property type="entry name" value="cas_RAMP_Cmr4"/>
    <property type="match status" value="1"/>
</dbReference>
<gene>
    <name evidence="3" type="ordered locus">Igni_0327</name>
</gene>
<dbReference type="GO" id="GO:0051607">
    <property type="term" value="P:defense response to virus"/>
    <property type="evidence" value="ECO:0007669"/>
    <property type="project" value="UniProtKB-KW"/>
</dbReference>
<dbReference type="PhylomeDB" id="A8A9A8"/>
<accession>A8A9A8</accession>
<evidence type="ECO:0000259" key="2">
    <source>
        <dbReference type="Pfam" id="PF03787"/>
    </source>
</evidence>
<name>A8A9A8_IGNH4</name>
<dbReference type="InterPro" id="IPR013410">
    <property type="entry name" value="CRISPR-assoc_RAMP_Cmr4"/>
</dbReference>
<dbReference type="Pfam" id="PF03787">
    <property type="entry name" value="RAMPs"/>
    <property type="match status" value="1"/>
</dbReference>
<dbReference type="OrthoDB" id="21426at2157"/>
<keyword evidence="4" id="KW-1185">Reference proteome</keyword>
<dbReference type="PANTHER" id="PTHR36700:SF1">
    <property type="entry name" value="CRISPR SYSTEM CMR SUBUNIT CMR4"/>
    <property type="match status" value="1"/>
</dbReference>
<evidence type="ECO:0000313" key="3">
    <source>
        <dbReference type="EMBL" id="ABU81510.1"/>
    </source>
</evidence>
<evidence type="ECO:0000313" key="4">
    <source>
        <dbReference type="Proteomes" id="UP000000262"/>
    </source>
</evidence>